<proteinExistence type="predicted"/>
<sequence>MLVKVQYQGVKKFIKLLNDFIFQHFLSEVKSKFGLARTAVLQVFDDTDTSVEYDIFQELIEASPNLCLTIRCLEEISAGLPGSCLNNAFPENMIITITGSSTPSTCTDTLSVSSTDHEERDPAISFLVHTADEVDVMQKMKETFKHRQELVHNSGRSADILNIFPRFLDAKGLVNQDFALLFNAETSNKLLERWETAFKHKVINEAKSLTSTAEILCLLSAAEGQGSENDWDSDMSSILLLVHLLPPSPGRKKTKISPTEAVDRLVHFHKSCTSIETHLSEREGCQLYLLGLGRFKGRIEKFYVVVYTLKPKL</sequence>
<evidence type="ECO:0000313" key="2">
    <source>
        <dbReference type="Proteomes" id="UP001059041"/>
    </source>
</evidence>
<protein>
    <submittedName>
        <fullName evidence="1">Uncharacterized protein</fullName>
    </submittedName>
</protein>
<dbReference type="PANTHER" id="PTHR31025">
    <property type="entry name" value="SI:CH211-196P9.1-RELATED"/>
    <property type="match status" value="1"/>
</dbReference>
<dbReference type="PANTHER" id="PTHR31025:SF29">
    <property type="entry name" value="SI:CH211-196P9.1"/>
    <property type="match status" value="1"/>
</dbReference>
<dbReference type="Proteomes" id="UP001059041">
    <property type="component" value="Linkage Group LG2"/>
</dbReference>
<comment type="caution">
    <text evidence="1">The sequence shown here is derived from an EMBL/GenBank/DDBJ whole genome shotgun (WGS) entry which is preliminary data.</text>
</comment>
<reference evidence="1" key="1">
    <citation type="submission" date="2021-02" db="EMBL/GenBank/DDBJ databases">
        <title>Comparative genomics reveals that relaxation of natural selection precedes convergent phenotypic evolution of cavefish.</title>
        <authorList>
            <person name="Peng Z."/>
        </authorList>
    </citation>
    <scope>NUCLEOTIDE SEQUENCE</scope>
    <source>
        <tissue evidence="1">Muscle</tissue>
    </source>
</reference>
<evidence type="ECO:0000313" key="1">
    <source>
        <dbReference type="EMBL" id="KAI7812986.1"/>
    </source>
</evidence>
<dbReference type="AlphaFoldDB" id="A0A9W7X3L6"/>
<dbReference type="EMBL" id="JAFHDT010000002">
    <property type="protein sequence ID" value="KAI7812986.1"/>
    <property type="molecule type" value="Genomic_DNA"/>
</dbReference>
<gene>
    <name evidence="1" type="ORF">IRJ41_013214</name>
</gene>
<accession>A0A9W7X3L6</accession>
<keyword evidence="2" id="KW-1185">Reference proteome</keyword>
<organism evidence="1 2">
    <name type="scientific">Triplophysa rosa</name>
    <name type="common">Cave loach</name>
    <dbReference type="NCBI Taxonomy" id="992332"/>
    <lineage>
        <taxon>Eukaryota</taxon>
        <taxon>Metazoa</taxon>
        <taxon>Chordata</taxon>
        <taxon>Craniata</taxon>
        <taxon>Vertebrata</taxon>
        <taxon>Euteleostomi</taxon>
        <taxon>Actinopterygii</taxon>
        <taxon>Neopterygii</taxon>
        <taxon>Teleostei</taxon>
        <taxon>Ostariophysi</taxon>
        <taxon>Cypriniformes</taxon>
        <taxon>Nemacheilidae</taxon>
        <taxon>Triplophysa</taxon>
    </lineage>
</organism>
<name>A0A9W7X3L6_TRIRA</name>